<accession>A0A448DVG5</accession>
<evidence type="ECO:0000313" key="2">
    <source>
        <dbReference type="Proteomes" id="UP000281909"/>
    </source>
</evidence>
<proteinExistence type="predicted"/>
<protein>
    <submittedName>
        <fullName evidence="1">Uncharacterized protein</fullName>
    </submittedName>
</protein>
<organism evidence="1 2">
    <name type="scientific">Pseudomonas fluorescens</name>
    <dbReference type="NCBI Taxonomy" id="294"/>
    <lineage>
        <taxon>Bacteria</taxon>
        <taxon>Pseudomonadati</taxon>
        <taxon>Pseudomonadota</taxon>
        <taxon>Gammaproteobacteria</taxon>
        <taxon>Pseudomonadales</taxon>
        <taxon>Pseudomonadaceae</taxon>
        <taxon>Pseudomonas</taxon>
    </lineage>
</organism>
<reference evidence="1 2" key="1">
    <citation type="submission" date="2018-12" db="EMBL/GenBank/DDBJ databases">
        <authorList>
            <consortium name="Pathogen Informatics"/>
        </authorList>
    </citation>
    <scope>NUCLEOTIDE SEQUENCE [LARGE SCALE GENOMIC DNA]</scope>
    <source>
        <strain evidence="1 2">NCTC9428</strain>
    </source>
</reference>
<name>A0A448DVG5_PSEFL</name>
<dbReference type="OrthoDB" id="4255584at2"/>
<gene>
    <name evidence="1" type="ORF">NCTC9428_02406</name>
</gene>
<dbReference type="AlphaFoldDB" id="A0A448DVG5"/>
<dbReference type="EMBL" id="LR134318">
    <property type="protein sequence ID" value="VEF10796.1"/>
    <property type="molecule type" value="Genomic_DNA"/>
</dbReference>
<sequence>MTTQEVEFYYRVRQPINACAKAAVLPAVTINTLTDDVLDPSLAKVVVKVAAYADMTCGDQVVLRWDGLDVEGFVYQHEMVRFVSDAQVGKELIFVVKGMHLAALDGGSLQVYWTLLKGNQPHPVESERLQLSVGDVRTNLLAPQVESAVGGALDPERVPEGVLVSLQPYARMCAGDRVVLSWAGDPPVQAFNDSLKVEGFAVAEPLSFWIPPEHVAAYLGAEVTVTYRVERTGGGSEASDPTVIHIGPLIRGELAAPDVLEALGGVLSAADSTAGVTVVIADAKMQDAEVVYLKCDGEYFSHRDEREITPETAGRPLMFIVPHSFWREHEGAIVSVAYSVERLDDVSQQSPVTRIRIEA</sequence>
<evidence type="ECO:0000313" key="1">
    <source>
        <dbReference type="EMBL" id="VEF10796.1"/>
    </source>
</evidence>
<dbReference type="RefSeq" id="WP_126362823.1">
    <property type="nucleotide sequence ID" value="NZ_LR134318.1"/>
</dbReference>
<dbReference type="Proteomes" id="UP000281909">
    <property type="component" value="Chromosome"/>
</dbReference>